<comment type="cofactor">
    <cofactor evidence="7">
        <name>heme</name>
        <dbReference type="ChEBI" id="CHEBI:30413"/>
    </cofactor>
</comment>
<dbReference type="GeneTree" id="ENSGT00950000182958"/>
<dbReference type="SUPFAM" id="SSF48264">
    <property type="entry name" value="Cytochrome P450"/>
    <property type="match status" value="1"/>
</dbReference>
<comment type="catalytic activity">
    <reaction evidence="7">
        <text>an organic molecule + reduced [NADPH--hemoprotein reductase] + O2 = an alcohol + oxidized [NADPH--hemoprotein reductase] + H2O + H(+)</text>
        <dbReference type="Rhea" id="RHEA:17149"/>
        <dbReference type="Rhea" id="RHEA-COMP:11964"/>
        <dbReference type="Rhea" id="RHEA-COMP:11965"/>
        <dbReference type="ChEBI" id="CHEBI:15377"/>
        <dbReference type="ChEBI" id="CHEBI:15378"/>
        <dbReference type="ChEBI" id="CHEBI:15379"/>
        <dbReference type="ChEBI" id="CHEBI:30879"/>
        <dbReference type="ChEBI" id="CHEBI:57618"/>
        <dbReference type="ChEBI" id="CHEBI:58210"/>
        <dbReference type="ChEBI" id="CHEBI:142491"/>
        <dbReference type="EC" id="1.14.14.1"/>
    </reaction>
</comment>
<dbReference type="GO" id="GO:0016712">
    <property type="term" value="F:oxidoreductase activity, acting on paired donors, with incorporation or reduction of molecular oxygen, reduced flavin or flavoprotein as one donor, and incorporation of one atom of oxygen"/>
    <property type="evidence" value="ECO:0007669"/>
    <property type="project" value="UniProtKB-EC"/>
</dbReference>
<evidence type="ECO:0000256" key="2">
    <source>
        <dbReference type="ARBA" id="ARBA00022617"/>
    </source>
</evidence>
<dbReference type="PANTHER" id="PTHR24302">
    <property type="entry name" value="CYTOCHROME P450 FAMILY 3"/>
    <property type="match status" value="1"/>
</dbReference>
<dbReference type="InterPro" id="IPR036396">
    <property type="entry name" value="Cyt_P450_sf"/>
</dbReference>
<keyword evidence="7" id="KW-0256">Endoplasmic reticulum</keyword>
<dbReference type="EC" id="1.14.14.-" evidence="7"/>
<evidence type="ECO:0000256" key="4">
    <source>
        <dbReference type="ARBA" id="ARBA00023002"/>
    </source>
</evidence>
<comment type="function">
    <text evidence="7">Cytochromes P450 are a group of heme-thiolate monooxygenases. In liver microsomes, this enzyme is involved in an NADPH-dependent electron transport pathway. It oxidizes a variety of structurally unrelated compounds, including steroids, fatty acids, and xenobiotics.</text>
</comment>
<dbReference type="GO" id="GO:0008395">
    <property type="term" value="F:steroid hydroxylase activity"/>
    <property type="evidence" value="ECO:0007669"/>
    <property type="project" value="TreeGrafter"/>
</dbReference>
<dbReference type="Gene3D" id="1.10.630.10">
    <property type="entry name" value="Cytochrome P450"/>
    <property type="match status" value="1"/>
</dbReference>
<evidence type="ECO:0000256" key="1">
    <source>
        <dbReference type="ARBA" id="ARBA00010617"/>
    </source>
</evidence>
<dbReference type="PANTHER" id="PTHR24302:SF32">
    <property type="entry name" value="CYTOCHROME P450, FAMILY 3, SUBFAMILY A, POLYPEPTIDE 65"/>
    <property type="match status" value="1"/>
</dbReference>
<proteinExistence type="inferred from homology"/>
<keyword evidence="3 7" id="KW-0479">Metal-binding</keyword>
<accession>A0A8C2XFS3</accession>
<evidence type="ECO:0000313" key="8">
    <source>
        <dbReference type="Ensembl" id="ENSCLMP00005018075.1"/>
    </source>
</evidence>
<keyword evidence="5 7" id="KW-0408">Iron</keyword>
<dbReference type="Ensembl" id="ENSCLMT00005019085.1">
    <property type="protein sequence ID" value="ENSCLMP00005018075.1"/>
    <property type="gene ID" value="ENSCLMG00005009191.1"/>
</dbReference>
<dbReference type="GO" id="GO:0005789">
    <property type="term" value="C:endoplasmic reticulum membrane"/>
    <property type="evidence" value="ECO:0007669"/>
    <property type="project" value="UniProtKB-SubCell"/>
</dbReference>
<dbReference type="InterPro" id="IPR050705">
    <property type="entry name" value="Cytochrome_P450_3A"/>
</dbReference>
<reference evidence="8" key="2">
    <citation type="submission" date="2025-09" db="UniProtKB">
        <authorList>
            <consortium name="Ensembl"/>
        </authorList>
    </citation>
    <scope>IDENTIFICATION</scope>
</reference>
<dbReference type="AlphaFoldDB" id="A0A8C2XFS3"/>
<comment type="subcellular location">
    <subcellularLocation>
        <location evidence="7">Endoplasmic reticulum membrane</location>
    </subcellularLocation>
    <subcellularLocation>
        <location evidence="7">Microsome membrane</location>
    </subcellularLocation>
</comment>
<keyword evidence="6 7" id="KW-0503">Monooxygenase</keyword>
<dbReference type="InterPro" id="IPR008072">
    <property type="entry name" value="Cyt_P450_E_CYP3A"/>
</dbReference>
<name>A0A8C2XFS3_CYCLU</name>
<keyword evidence="7" id="KW-0492">Microsome</keyword>
<evidence type="ECO:0000256" key="3">
    <source>
        <dbReference type="ARBA" id="ARBA00022723"/>
    </source>
</evidence>
<dbReference type="InterPro" id="IPR001128">
    <property type="entry name" value="Cyt_P450"/>
</dbReference>
<evidence type="ECO:0000256" key="7">
    <source>
        <dbReference type="RuleBase" id="RU368049"/>
    </source>
</evidence>
<evidence type="ECO:0000256" key="5">
    <source>
        <dbReference type="ARBA" id="ARBA00023004"/>
    </source>
</evidence>
<reference evidence="8" key="1">
    <citation type="submission" date="2025-08" db="UniProtKB">
        <authorList>
            <consortium name="Ensembl"/>
        </authorList>
    </citation>
    <scope>IDENTIFICATION</scope>
</reference>
<evidence type="ECO:0000313" key="9">
    <source>
        <dbReference type="Proteomes" id="UP000694565"/>
    </source>
</evidence>
<keyword evidence="4 7" id="KW-0560">Oxidoreductase</keyword>
<dbReference type="GO" id="GO:0005506">
    <property type="term" value="F:iron ion binding"/>
    <property type="evidence" value="ECO:0007669"/>
    <property type="project" value="UniProtKB-UniRule"/>
</dbReference>
<keyword evidence="2 7" id="KW-0349">Heme</keyword>
<organism evidence="8 9">
    <name type="scientific">Cyclopterus lumpus</name>
    <name type="common">Lumpsucker</name>
    <dbReference type="NCBI Taxonomy" id="8103"/>
    <lineage>
        <taxon>Eukaryota</taxon>
        <taxon>Metazoa</taxon>
        <taxon>Chordata</taxon>
        <taxon>Craniata</taxon>
        <taxon>Vertebrata</taxon>
        <taxon>Euteleostomi</taxon>
        <taxon>Actinopterygii</taxon>
        <taxon>Neopterygii</taxon>
        <taxon>Teleostei</taxon>
        <taxon>Neoteleostei</taxon>
        <taxon>Acanthomorphata</taxon>
        <taxon>Eupercaria</taxon>
        <taxon>Perciformes</taxon>
        <taxon>Cottioidei</taxon>
        <taxon>Cottales</taxon>
        <taxon>Cyclopteridae</taxon>
        <taxon>Cyclopterus</taxon>
    </lineage>
</organism>
<evidence type="ECO:0000256" key="6">
    <source>
        <dbReference type="ARBA" id="ARBA00023033"/>
    </source>
</evidence>
<sequence length="256" mass="29808">LTFKSHLSADDYCICDIYGYAPYGFFKKLGISGFKPMPFIGTFLEYRKGIHNVDTESLKNIPDYKCVVGWQTALLATMDTAMIKTILVKECYSIFTNRRVKKKYIVGEMPTWSIIPVCKYLMFLLFTFGQMYSIMLRHSSNLIKSLHKKVEEDEVIDVKEWVFLDVVTSTAFSVDIDSINHPSDPFVANIKRMVKFNFLNPPACAFWFPFLSPILEKMDVSFLPAEVMKFFYSSLETIKSDRNKNEHKFYNYPVRQ</sequence>
<keyword evidence="9" id="KW-1185">Reference proteome</keyword>
<dbReference type="GO" id="GO:0020037">
    <property type="term" value="F:heme binding"/>
    <property type="evidence" value="ECO:0007669"/>
    <property type="project" value="UniProtKB-UniRule"/>
</dbReference>
<dbReference type="Proteomes" id="UP000694565">
    <property type="component" value="Unplaced"/>
</dbReference>
<protein>
    <recommendedName>
        <fullName evidence="7">Cytochrome P450 3A</fullName>
        <ecNumber evidence="7">1.14.14.-</ecNumber>
    </recommendedName>
</protein>
<dbReference type="Pfam" id="PF00067">
    <property type="entry name" value="p450"/>
    <property type="match status" value="1"/>
</dbReference>
<dbReference type="PRINTS" id="PR01689">
    <property type="entry name" value="EP450IICYP3A"/>
</dbReference>
<comment type="similarity">
    <text evidence="1 7">Belongs to the cytochrome P450 family.</text>
</comment>